<dbReference type="InterPro" id="IPR041577">
    <property type="entry name" value="RT_RNaseH_2"/>
</dbReference>
<organism evidence="15 16">
    <name type="scientific">Nesidiocoris tenuis</name>
    <dbReference type="NCBI Taxonomy" id="355587"/>
    <lineage>
        <taxon>Eukaryota</taxon>
        <taxon>Metazoa</taxon>
        <taxon>Ecdysozoa</taxon>
        <taxon>Arthropoda</taxon>
        <taxon>Hexapoda</taxon>
        <taxon>Insecta</taxon>
        <taxon>Pterygota</taxon>
        <taxon>Neoptera</taxon>
        <taxon>Paraneoptera</taxon>
        <taxon>Hemiptera</taxon>
        <taxon>Heteroptera</taxon>
        <taxon>Panheteroptera</taxon>
        <taxon>Cimicomorpha</taxon>
        <taxon>Miridae</taxon>
        <taxon>Dicyphina</taxon>
        <taxon>Nesidiocoris</taxon>
    </lineage>
</organism>
<evidence type="ECO:0000256" key="3">
    <source>
        <dbReference type="ARBA" id="ARBA00022679"/>
    </source>
</evidence>
<feature type="domain" description="Reverse transcriptase" evidence="13">
    <location>
        <begin position="511"/>
        <end position="689"/>
    </location>
</feature>
<dbReference type="EMBL" id="AP028913">
    <property type="protein sequence ID" value="BES94667.1"/>
    <property type="molecule type" value="Genomic_DNA"/>
</dbReference>
<dbReference type="Gene3D" id="1.10.340.70">
    <property type="match status" value="1"/>
</dbReference>
<dbReference type="Pfam" id="PF00665">
    <property type="entry name" value="rve"/>
    <property type="match status" value="1"/>
</dbReference>
<evidence type="ECO:0000313" key="16">
    <source>
        <dbReference type="Proteomes" id="UP001307889"/>
    </source>
</evidence>
<keyword evidence="8" id="KW-0238">DNA-binding</keyword>
<feature type="region of interest" description="Disordered" evidence="11">
    <location>
        <begin position="225"/>
        <end position="252"/>
    </location>
</feature>
<dbReference type="InterPro" id="IPR021109">
    <property type="entry name" value="Peptidase_aspartic_dom_sf"/>
</dbReference>
<accession>A0ABN7ATJ1</accession>
<evidence type="ECO:0000256" key="11">
    <source>
        <dbReference type="SAM" id="MobiDB-lite"/>
    </source>
</evidence>
<evidence type="ECO:0000256" key="1">
    <source>
        <dbReference type="ARBA" id="ARBA00012493"/>
    </source>
</evidence>
<keyword evidence="2" id="KW-0645">Protease</keyword>
<evidence type="ECO:0000259" key="13">
    <source>
        <dbReference type="PROSITE" id="PS50878"/>
    </source>
</evidence>
<keyword evidence="10" id="KW-0863">Zinc-finger</keyword>
<dbReference type="Gene3D" id="2.40.70.10">
    <property type="entry name" value="Acid Proteases"/>
    <property type="match status" value="1"/>
</dbReference>
<dbReference type="InterPro" id="IPR001584">
    <property type="entry name" value="Integrase_cat-core"/>
</dbReference>
<evidence type="ECO:0000256" key="7">
    <source>
        <dbReference type="ARBA" id="ARBA00022759"/>
    </source>
</evidence>
<dbReference type="Gene3D" id="3.10.10.10">
    <property type="entry name" value="HIV Type 1 Reverse Transcriptase, subunit A, domain 1"/>
    <property type="match status" value="1"/>
</dbReference>
<evidence type="ECO:0000256" key="6">
    <source>
        <dbReference type="ARBA" id="ARBA00022750"/>
    </source>
</evidence>
<evidence type="ECO:0000256" key="2">
    <source>
        <dbReference type="ARBA" id="ARBA00022670"/>
    </source>
</evidence>
<evidence type="ECO:0000313" key="15">
    <source>
        <dbReference type="EMBL" id="BES94667.1"/>
    </source>
</evidence>
<dbReference type="InterPro" id="IPR000477">
    <property type="entry name" value="RT_dom"/>
</dbReference>
<evidence type="ECO:0000256" key="4">
    <source>
        <dbReference type="ARBA" id="ARBA00022695"/>
    </source>
</evidence>
<dbReference type="Gene3D" id="3.10.20.370">
    <property type="match status" value="1"/>
</dbReference>
<proteinExistence type="predicted"/>
<keyword evidence="10" id="KW-0862">Zinc</keyword>
<dbReference type="InterPro" id="IPR012337">
    <property type="entry name" value="RNaseH-like_sf"/>
</dbReference>
<dbReference type="InterPro" id="IPR001878">
    <property type="entry name" value="Znf_CCHC"/>
</dbReference>
<dbReference type="SUPFAM" id="SSF56672">
    <property type="entry name" value="DNA/RNA polymerases"/>
    <property type="match status" value="1"/>
</dbReference>
<gene>
    <name evidence="15" type="ORF">NTJ_07474</name>
</gene>
<dbReference type="InterPro" id="IPR043128">
    <property type="entry name" value="Rev_trsase/Diguanyl_cyclase"/>
</dbReference>
<dbReference type="PANTHER" id="PTHR37984:SF5">
    <property type="entry name" value="PROTEIN NYNRIN-LIKE"/>
    <property type="match status" value="1"/>
</dbReference>
<dbReference type="Pfam" id="PF17919">
    <property type="entry name" value="RT_RNaseH_2"/>
    <property type="match status" value="1"/>
</dbReference>
<keyword evidence="10" id="KW-0479">Metal-binding</keyword>
<dbReference type="Pfam" id="PF17921">
    <property type="entry name" value="Integrase_H2C2"/>
    <property type="match status" value="1"/>
</dbReference>
<dbReference type="EC" id="2.7.7.49" evidence="1"/>
<dbReference type="PROSITE" id="PS50158">
    <property type="entry name" value="ZF_CCHC"/>
    <property type="match status" value="1"/>
</dbReference>
<dbReference type="CDD" id="cd01647">
    <property type="entry name" value="RT_LTR"/>
    <property type="match status" value="1"/>
</dbReference>
<evidence type="ECO:0000256" key="9">
    <source>
        <dbReference type="ARBA" id="ARBA00023268"/>
    </source>
</evidence>
<dbReference type="SMART" id="SM00343">
    <property type="entry name" value="ZnF_C2HC"/>
    <property type="match status" value="2"/>
</dbReference>
<feature type="domain" description="CCHC-type" evidence="12">
    <location>
        <begin position="264"/>
        <end position="278"/>
    </location>
</feature>
<dbReference type="Pfam" id="PF00078">
    <property type="entry name" value="RVT_1"/>
    <property type="match status" value="1"/>
</dbReference>
<keyword evidence="6" id="KW-0064">Aspartyl protease</keyword>
<feature type="region of interest" description="Disordered" evidence="11">
    <location>
        <begin position="1316"/>
        <end position="1389"/>
    </location>
</feature>
<dbReference type="PROSITE" id="PS50878">
    <property type="entry name" value="RT_POL"/>
    <property type="match status" value="1"/>
</dbReference>
<dbReference type="InterPro" id="IPR043502">
    <property type="entry name" value="DNA/RNA_pol_sf"/>
</dbReference>
<evidence type="ECO:0000259" key="12">
    <source>
        <dbReference type="PROSITE" id="PS50158"/>
    </source>
</evidence>
<dbReference type="Gene3D" id="3.30.70.270">
    <property type="match status" value="2"/>
</dbReference>
<feature type="domain" description="Integrase catalytic" evidence="14">
    <location>
        <begin position="1050"/>
        <end position="1205"/>
    </location>
</feature>
<sequence length="1389" mass="157688">MATASTSTNADLSRMVGELLQAIRLQSASANGGENRGISGISFDKYDESVEDFDTYMERLTAFFDTQSVPEARKVSCFVSLIGPKLFTLLKNLLYPVEYSSKTFDELKAILKDHLCPPPLIIPSRHAFLNRKQHEGESVSMYMAELRKLATPCKYDHTMLNIMLRDVFVSGLRAKSILDRLFEEDDISLSKTIKLALAIEKATCGTNEILHTENPTVNRVGNYKKSSAKYRKSSSTPSYKPSPTQAKYRNQSTTFKQPPNIKIRCLRCGKFSHSAKECTARNLHCTFCNAPRHVAEVCLKKKFARDVRNVAEEGEEEEILPIYAVQDSQGNQRFPPILVPVDVNGIRISFEVDTGSPVTIISEKVFKTIPKLSQGILHPTTSTFKDYNSKIITPMGEAVVRVTHNDLTRHLKLYVMKGNYASIMGRSWTENLRILSITKSVNNVTQCKQNFKIDELLEKFSPLFSDVVKAVKNYTYSVELKDDAQPVFKRPRPVALTLLSGVERELQRLENDGVISKTTFSDWATPIVPVRKPNGDIRICADYSDTVNPVLKVPQYPFPGYEEISSRLNGGQAFTTLDVTTAFLHIPVTEESSNVLCINTHKGLYKVHRLLYGISSAPAVWQKYIESVIKDVDGVVIVHDDIIVTGKSEAEHLQRLELVFTRLSHHGIQLNKTKCRFLQEQVKFLGHLISSQGIKKTTDKVDAIIKCEAPKNPREVLSFLGMVKFYAKFCNGLSTIAEPLNDLTRSNVPFVWTKKHQVAFEKIKDEIASDRILMHYSPDLPLTLSVDASPVGLGAVLAHRIGKNEYPLAFASRTLRPAEKNYSQIDKEALAIRWGVEKFYNYVYGRLFILITDHRPLLHIFGKKRKLPSHTATRLLHYAIYLQMFEFDIEYRKSEQHGNADFLSRLPLNSQQLDREDQPSIDDITVFHLEQINTLPTLPQDIRKATLEDPETREIYKKLEIGDTHGPNDYQFSLQAGCIFNGIRVYIPKSLRPRILQDLHEGHMGIVKMKALARSVVYWPRIDHDIEELCRNCAECLSTHRQPKKVDKHFWEYPAYAWERIHVDFAGPFMGHQFFLVVDSHSKWLEAFVVPSTSSDTAISILETLFSRYGFPRTLVSDNGTAFTSLKFQNFMKKYAVKHIKTAPFHPASNGQAERYVFTLKQALRAMKNYAGGLQHRLNVFLMAYRRTPNITTGESPSKRFLQREIRSKLDILKPDVVRDVADQLRKSQVSFMDRSFNVGDPVAVRDYRTPDQKWAFGTVVSKDGTLHYTILVNGQTWRRHVDQIRKRGSLVLPSQPPRGQDTVAVTGEDIGQDLAPIQASVPSPVESLLPSRPSIRRQSGIHIQAPEDRRMSTGPRLQQAEPSRAVEEDTAPLRRSARVRKPVERLQL</sequence>
<keyword evidence="3" id="KW-0808">Transferase</keyword>
<dbReference type="InterPro" id="IPR041588">
    <property type="entry name" value="Integrase_H2C2"/>
</dbReference>
<dbReference type="Gene3D" id="3.30.420.10">
    <property type="entry name" value="Ribonuclease H-like superfamily/Ribonuclease H"/>
    <property type="match status" value="1"/>
</dbReference>
<dbReference type="InterPro" id="IPR050951">
    <property type="entry name" value="Retrovirus_Pol_polyprotein"/>
</dbReference>
<dbReference type="CDD" id="cd09274">
    <property type="entry name" value="RNase_HI_RT_Ty3"/>
    <property type="match status" value="1"/>
</dbReference>
<feature type="compositionally biased region" description="Low complexity" evidence="11">
    <location>
        <begin position="233"/>
        <end position="244"/>
    </location>
</feature>
<dbReference type="PANTHER" id="PTHR37984">
    <property type="entry name" value="PROTEIN CBG26694"/>
    <property type="match status" value="1"/>
</dbReference>
<dbReference type="SUPFAM" id="SSF50630">
    <property type="entry name" value="Acid proteases"/>
    <property type="match status" value="1"/>
</dbReference>
<keyword evidence="7" id="KW-0255">Endonuclease</keyword>
<evidence type="ECO:0000259" key="14">
    <source>
        <dbReference type="PROSITE" id="PS50994"/>
    </source>
</evidence>
<dbReference type="Proteomes" id="UP001307889">
    <property type="component" value="Chromosome 5"/>
</dbReference>
<protein>
    <recommendedName>
        <fullName evidence="1">RNA-directed DNA polymerase</fullName>
        <ecNumber evidence="1">2.7.7.49</ecNumber>
    </recommendedName>
</protein>
<dbReference type="Gene3D" id="4.10.60.10">
    <property type="entry name" value="Zinc finger, CCHC-type"/>
    <property type="match status" value="1"/>
</dbReference>
<feature type="compositionally biased region" description="Low complexity" evidence="11">
    <location>
        <begin position="1321"/>
        <end position="1334"/>
    </location>
</feature>
<dbReference type="SUPFAM" id="SSF57756">
    <property type="entry name" value="Retrovirus zinc finger-like domains"/>
    <property type="match status" value="1"/>
</dbReference>
<evidence type="ECO:0000256" key="8">
    <source>
        <dbReference type="ARBA" id="ARBA00023125"/>
    </source>
</evidence>
<name>A0ABN7ATJ1_9HEMI</name>
<dbReference type="PROSITE" id="PS50994">
    <property type="entry name" value="INTEGRASE"/>
    <property type="match status" value="1"/>
</dbReference>
<keyword evidence="9" id="KW-0511">Multifunctional enzyme</keyword>
<dbReference type="InterPro" id="IPR036875">
    <property type="entry name" value="Znf_CCHC_sf"/>
</dbReference>
<keyword evidence="5" id="KW-0540">Nuclease</keyword>
<dbReference type="InterPro" id="IPR036397">
    <property type="entry name" value="RNaseH_sf"/>
</dbReference>
<reference evidence="15 16" key="1">
    <citation type="submission" date="2023-09" db="EMBL/GenBank/DDBJ databases">
        <title>Nesidiocoris tenuis whole genome shotgun sequence.</title>
        <authorList>
            <person name="Shibata T."/>
            <person name="Shimoda M."/>
            <person name="Kobayashi T."/>
            <person name="Uehara T."/>
        </authorList>
    </citation>
    <scope>NUCLEOTIDE SEQUENCE [LARGE SCALE GENOMIC DNA]</scope>
    <source>
        <strain evidence="15 16">Japan</strain>
    </source>
</reference>
<keyword evidence="16" id="KW-1185">Reference proteome</keyword>
<dbReference type="SUPFAM" id="SSF53098">
    <property type="entry name" value="Ribonuclease H-like"/>
    <property type="match status" value="1"/>
</dbReference>
<keyword evidence="7" id="KW-0378">Hydrolase</keyword>
<keyword evidence="4" id="KW-0548">Nucleotidyltransferase</keyword>
<evidence type="ECO:0000256" key="5">
    <source>
        <dbReference type="ARBA" id="ARBA00022722"/>
    </source>
</evidence>
<evidence type="ECO:0000256" key="10">
    <source>
        <dbReference type="PROSITE-ProRule" id="PRU00047"/>
    </source>
</evidence>